<sequence length="254" mass="26618">MAVPTNNMRSLDRAFDVLGVLQDAKQPLRLSEVARHASLHVATVQRILGVLLDRGYAARIGDTYTAGPAALAVAHAFMVTNPLSVLAQPTLQQLAANTGFTASMYVRVENSRVLIARVESEHPLSYILPVGERLPLYLGGAGKTILAHLGAEELETILAGIGDVPLAGGGTLRKDELPAQLDKIRSDGFAVSVSERLFGIVSVTAPVRAADGTLVAVLGVTGPTDALDDAQIAHLIPEVRRAATTLGARVPVTG</sequence>
<gene>
    <name evidence="6" type="ORF">SAMN04490239_4443</name>
</gene>
<protein>
    <submittedName>
        <fullName evidence="6">Transcriptional regulator, IclR family</fullName>
    </submittedName>
</protein>
<dbReference type="InterPro" id="IPR050707">
    <property type="entry name" value="HTH_MetabolicPath_Reg"/>
</dbReference>
<dbReference type="PANTHER" id="PTHR30136:SF35">
    <property type="entry name" value="HTH-TYPE TRANSCRIPTIONAL REGULATOR RV1719"/>
    <property type="match status" value="1"/>
</dbReference>
<dbReference type="GO" id="GO:0003700">
    <property type="term" value="F:DNA-binding transcription factor activity"/>
    <property type="evidence" value="ECO:0007669"/>
    <property type="project" value="TreeGrafter"/>
</dbReference>
<dbReference type="InterPro" id="IPR036388">
    <property type="entry name" value="WH-like_DNA-bd_sf"/>
</dbReference>
<dbReference type="GO" id="GO:0045892">
    <property type="term" value="P:negative regulation of DNA-templated transcription"/>
    <property type="evidence" value="ECO:0007669"/>
    <property type="project" value="TreeGrafter"/>
</dbReference>
<organism evidence="6 7">
    <name type="scientific">Rhodococcus koreensis</name>
    <dbReference type="NCBI Taxonomy" id="99653"/>
    <lineage>
        <taxon>Bacteria</taxon>
        <taxon>Bacillati</taxon>
        <taxon>Actinomycetota</taxon>
        <taxon>Actinomycetes</taxon>
        <taxon>Mycobacteriales</taxon>
        <taxon>Nocardiaceae</taxon>
        <taxon>Rhodococcus</taxon>
    </lineage>
</organism>
<dbReference type="PANTHER" id="PTHR30136">
    <property type="entry name" value="HELIX-TURN-HELIX TRANSCRIPTIONAL REGULATOR, ICLR FAMILY"/>
    <property type="match status" value="1"/>
</dbReference>
<dbReference type="AlphaFoldDB" id="A0A1H4TA59"/>
<dbReference type="OrthoDB" id="60629at2"/>
<dbReference type="GO" id="GO:0003677">
    <property type="term" value="F:DNA binding"/>
    <property type="evidence" value="ECO:0007669"/>
    <property type="project" value="UniProtKB-KW"/>
</dbReference>
<keyword evidence="3" id="KW-0804">Transcription</keyword>
<evidence type="ECO:0000256" key="1">
    <source>
        <dbReference type="ARBA" id="ARBA00023015"/>
    </source>
</evidence>
<proteinExistence type="predicted"/>
<evidence type="ECO:0000313" key="6">
    <source>
        <dbReference type="EMBL" id="SEC53355.1"/>
    </source>
</evidence>
<dbReference type="EMBL" id="FNSV01000005">
    <property type="protein sequence ID" value="SEC53355.1"/>
    <property type="molecule type" value="Genomic_DNA"/>
</dbReference>
<dbReference type="Gene3D" id="1.10.10.10">
    <property type="entry name" value="Winged helix-like DNA-binding domain superfamily/Winged helix DNA-binding domain"/>
    <property type="match status" value="1"/>
</dbReference>
<dbReference type="Pfam" id="PF01614">
    <property type="entry name" value="IclR_C"/>
    <property type="match status" value="1"/>
</dbReference>
<evidence type="ECO:0000313" key="7">
    <source>
        <dbReference type="Proteomes" id="UP000183561"/>
    </source>
</evidence>
<dbReference type="RefSeq" id="WP_072939061.1">
    <property type="nucleotide sequence ID" value="NZ_FNSV01000005.1"/>
</dbReference>
<evidence type="ECO:0000256" key="3">
    <source>
        <dbReference type="ARBA" id="ARBA00023163"/>
    </source>
</evidence>
<dbReference type="SMART" id="SM00346">
    <property type="entry name" value="HTH_ICLR"/>
    <property type="match status" value="1"/>
</dbReference>
<dbReference type="InterPro" id="IPR029016">
    <property type="entry name" value="GAF-like_dom_sf"/>
</dbReference>
<dbReference type="Proteomes" id="UP000183561">
    <property type="component" value="Unassembled WGS sequence"/>
</dbReference>
<evidence type="ECO:0000256" key="2">
    <source>
        <dbReference type="ARBA" id="ARBA00023125"/>
    </source>
</evidence>
<dbReference type="InterPro" id="IPR014757">
    <property type="entry name" value="Tscrpt_reg_IclR_C"/>
</dbReference>
<dbReference type="PROSITE" id="PS51078">
    <property type="entry name" value="ICLR_ED"/>
    <property type="match status" value="1"/>
</dbReference>
<dbReference type="Gene3D" id="3.30.450.40">
    <property type="match status" value="1"/>
</dbReference>
<reference evidence="7" key="1">
    <citation type="submission" date="2016-10" db="EMBL/GenBank/DDBJ databases">
        <authorList>
            <person name="Varghese N."/>
            <person name="Submissions S."/>
        </authorList>
    </citation>
    <scope>NUCLEOTIDE SEQUENCE [LARGE SCALE GENOMIC DNA]</scope>
    <source>
        <strain evidence="7">DSM 44498</strain>
    </source>
</reference>
<accession>A0A1H4TA59</accession>
<keyword evidence="1" id="KW-0805">Transcription regulation</keyword>
<keyword evidence="7" id="KW-1185">Reference proteome</keyword>
<dbReference type="SUPFAM" id="SSF46785">
    <property type="entry name" value="Winged helix' DNA-binding domain"/>
    <property type="match status" value="1"/>
</dbReference>
<dbReference type="InterPro" id="IPR005471">
    <property type="entry name" value="Tscrpt_reg_IclR_N"/>
</dbReference>
<evidence type="ECO:0000259" key="4">
    <source>
        <dbReference type="PROSITE" id="PS51077"/>
    </source>
</evidence>
<dbReference type="PROSITE" id="PS51077">
    <property type="entry name" value="HTH_ICLR"/>
    <property type="match status" value="1"/>
</dbReference>
<dbReference type="InterPro" id="IPR036390">
    <property type="entry name" value="WH_DNA-bd_sf"/>
</dbReference>
<evidence type="ECO:0000259" key="5">
    <source>
        <dbReference type="PROSITE" id="PS51078"/>
    </source>
</evidence>
<dbReference type="Pfam" id="PF09339">
    <property type="entry name" value="HTH_IclR"/>
    <property type="match status" value="1"/>
</dbReference>
<feature type="domain" description="HTH iclR-type" evidence="4">
    <location>
        <begin position="8"/>
        <end position="68"/>
    </location>
</feature>
<feature type="domain" description="IclR-ED" evidence="5">
    <location>
        <begin position="69"/>
        <end position="252"/>
    </location>
</feature>
<keyword evidence="2" id="KW-0238">DNA-binding</keyword>
<dbReference type="SUPFAM" id="SSF55781">
    <property type="entry name" value="GAF domain-like"/>
    <property type="match status" value="1"/>
</dbReference>
<name>A0A1H4TA59_9NOCA</name>